<sequence>MASPLNQRREPEWKKAWTGNTLLSVPPLPLLAIVGIVVFLLWVSSYLNNYSSMQIATTNVNLFLLFLPLVLTLIAQGARFVLPAPSVTRLHDGDAESESSSLPWGLFVSVVMLLVLISYRLHPIFVTAIVFLYVYLLSA</sequence>
<name>A0AAN9SN50_PSOTE</name>
<evidence type="ECO:0000313" key="2">
    <source>
        <dbReference type="EMBL" id="KAK7400217.1"/>
    </source>
</evidence>
<feature type="transmembrane region" description="Helical" evidence="1">
    <location>
        <begin position="60"/>
        <end position="82"/>
    </location>
</feature>
<dbReference type="PANTHER" id="PTHR33306">
    <property type="entry name" value="EXPRESSED PROTEIN-RELATED-RELATED"/>
    <property type="match status" value="1"/>
</dbReference>
<keyword evidence="1" id="KW-1133">Transmembrane helix</keyword>
<feature type="transmembrane region" description="Helical" evidence="1">
    <location>
        <begin position="28"/>
        <end position="48"/>
    </location>
</feature>
<evidence type="ECO:0000256" key="1">
    <source>
        <dbReference type="SAM" id="Phobius"/>
    </source>
</evidence>
<dbReference type="PANTHER" id="PTHR33306:SF41">
    <property type="entry name" value="PROTEIN, PUTATIVE-RELATED"/>
    <property type="match status" value="1"/>
</dbReference>
<dbReference type="AlphaFoldDB" id="A0AAN9SN50"/>
<keyword evidence="3" id="KW-1185">Reference proteome</keyword>
<accession>A0AAN9SN50</accession>
<dbReference type="EMBL" id="JAYMYS010000003">
    <property type="protein sequence ID" value="KAK7400217.1"/>
    <property type="molecule type" value="Genomic_DNA"/>
</dbReference>
<comment type="caution">
    <text evidence="2">The sequence shown here is derived from an EMBL/GenBank/DDBJ whole genome shotgun (WGS) entry which is preliminary data.</text>
</comment>
<dbReference type="Proteomes" id="UP001386955">
    <property type="component" value="Unassembled WGS sequence"/>
</dbReference>
<keyword evidence="1" id="KW-0812">Transmembrane</keyword>
<organism evidence="2 3">
    <name type="scientific">Psophocarpus tetragonolobus</name>
    <name type="common">Winged bean</name>
    <name type="synonym">Dolichos tetragonolobus</name>
    <dbReference type="NCBI Taxonomy" id="3891"/>
    <lineage>
        <taxon>Eukaryota</taxon>
        <taxon>Viridiplantae</taxon>
        <taxon>Streptophyta</taxon>
        <taxon>Embryophyta</taxon>
        <taxon>Tracheophyta</taxon>
        <taxon>Spermatophyta</taxon>
        <taxon>Magnoliopsida</taxon>
        <taxon>eudicotyledons</taxon>
        <taxon>Gunneridae</taxon>
        <taxon>Pentapetalae</taxon>
        <taxon>rosids</taxon>
        <taxon>fabids</taxon>
        <taxon>Fabales</taxon>
        <taxon>Fabaceae</taxon>
        <taxon>Papilionoideae</taxon>
        <taxon>50 kb inversion clade</taxon>
        <taxon>NPAAA clade</taxon>
        <taxon>indigoferoid/millettioid clade</taxon>
        <taxon>Phaseoleae</taxon>
        <taxon>Psophocarpus</taxon>
    </lineage>
</organism>
<gene>
    <name evidence="2" type="ORF">VNO78_11417</name>
</gene>
<keyword evidence="1" id="KW-0472">Membrane</keyword>
<reference evidence="2 3" key="1">
    <citation type="submission" date="2024-01" db="EMBL/GenBank/DDBJ databases">
        <title>The genomes of 5 underutilized Papilionoideae crops provide insights into root nodulation and disease resistanc.</title>
        <authorList>
            <person name="Jiang F."/>
        </authorList>
    </citation>
    <scope>NUCLEOTIDE SEQUENCE [LARGE SCALE GENOMIC DNA]</scope>
    <source>
        <strain evidence="2">DUOXIRENSHENG_FW03</strain>
        <tissue evidence="2">Leaves</tissue>
    </source>
</reference>
<proteinExistence type="predicted"/>
<protein>
    <submittedName>
        <fullName evidence="2">Uncharacterized protein</fullName>
    </submittedName>
</protein>
<feature type="transmembrane region" description="Helical" evidence="1">
    <location>
        <begin position="102"/>
        <end position="135"/>
    </location>
</feature>
<evidence type="ECO:0000313" key="3">
    <source>
        <dbReference type="Proteomes" id="UP001386955"/>
    </source>
</evidence>